<dbReference type="OrthoDB" id="10264588at2759"/>
<gene>
    <name evidence="3" type="ORF">BP5796_13190</name>
</gene>
<dbReference type="Gene3D" id="3.40.50.12030">
    <property type="entry name" value="Uncharacterised protein family UPF0261, NC domain"/>
    <property type="match status" value="1"/>
</dbReference>
<accession>A0A3D8Q3H2</accession>
<comment type="caution">
    <text evidence="3">The sequence shown here is derived from an EMBL/GenBank/DDBJ whole genome shotgun (WGS) entry which is preliminary data.</text>
</comment>
<evidence type="ECO:0000259" key="2">
    <source>
        <dbReference type="Pfam" id="PF23189"/>
    </source>
</evidence>
<dbReference type="PIRSF" id="PIRSF033271">
    <property type="entry name" value="UCP033271"/>
    <property type="match status" value="1"/>
</dbReference>
<dbReference type="CDD" id="cd15488">
    <property type="entry name" value="Tm-1-like"/>
    <property type="match status" value="1"/>
</dbReference>
<dbReference type="InterPro" id="IPR056778">
    <property type="entry name" value="UPF0261_C"/>
</dbReference>
<dbReference type="Gene3D" id="3.40.50.12020">
    <property type="entry name" value="Uncharacterised protein family UPF0261, NN domain"/>
    <property type="match status" value="1"/>
</dbReference>
<dbReference type="Pfam" id="PF06792">
    <property type="entry name" value="UPF0261"/>
    <property type="match status" value="1"/>
</dbReference>
<dbReference type="InterPro" id="IPR044122">
    <property type="entry name" value="UPF0261_N"/>
</dbReference>
<dbReference type="InterPro" id="IPR051353">
    <property type="entry name" value="Tobamovirus_resist_UPF0261"/>
</dbReference>
<protein>
    <submittedName>
        <fullName evidence="3">Uncharacterized protein</fullName>
    </submittedName>
</protein>
<evidence type="ECO:0000313" key="4">
    <source>
        <dbReference type="Proteomes" id="UP000256328"/>
    </source>
</evidence>
<dbReference type="NCBIfam" id="NF002674">
    <property type="entry name" value="PRK02399.1-2"/>
    <property type="match status" value="1"/>
</dbReference>
<evidence type="ECO:0000313" key="3">
    <source>
        <dbReference type="EMBL" id="RDW56441.1"/>
    </source>
</evidence>
<feature type="domain" description="UPF0261" evidence="1">
    <location>
        <begin position="2"/>
        <end position="193"/>
    </location>
</feature>
<dbReference type="PANTHER" id="PTHR31862">
    <property type="entry name" value="UPF0261 DOMAIN PROTEIN (AFU_ORTHOLOGUE AFUA_1G10120)"/>
    <property type="match status" value="1"/>
</dbReference>
<feature type="domain" description="UPF0261" evidence="2">
    <location>
        <begin position="211"/>
        <end position="429"/>
    </location>
</feature>
<dbReference type="Proteomes" id="UP000256328">
    <property type="component" value="Unassembled WGS sequence"/>
</dbReference>
<evidence type="ECO:0000259" key="1">
    <source>
        <dbReference type="Pfam" id="PF06792"/>
    </source>
</evidence>
<reference evidence="3 4" key="1">
    <citation type="journal article" date="2018" name="IMA Fungus">
        <title>IMA Genome-F 9: Draft genome sequence of Annulohypoxylon stygium, Aspergillus mulundensis, Berkeleyomyces basicola (syn. Thielaviopsis basicola), Ceratocystis smalleyi, two Cercospora beticola strains, Coleophoma cylindrospora, Fusarium fracticaudum, Phialophora cf. hyalina, and Morchella septimelata.</title>
        <authorList>
            <person name="Wingfield B.D."/>
            <person name="Bills G.F."/>
            <person name="Dong Y."/>
            <person name="Huang W."/>
            <person name="Nel W.J."/>
            <person name="Swalarsk-Parry B.S."/>
            <person name="Vaghefi N."/>
            <person name="Wilken P.M."/>
            <person name="An Z."/>
            <person name="de Beer Z.W."/>
            <person name="De Vos L."/>
            <person name="Chen L."/>
            <person name="Duong T.A."/>
            <person name="Gao Y."/>
            <person name="Hammerbacher A."/>
            <person name="Kikkert J.R."/>
            <person name="Li Y."/>
            <person name="Li H."/>
            <person name="Li K."/>
            <person name="Li Q."/>
            <person name="Liu X."/>
            <person name="Ma X."/>
            <person name="Naidoo K."/>
            <person name="Pethybridge S.J."/>
            <person name="Sun J."/>
            <person name="Steenkamp E.T."/>
            <person name="van der Nest M.A."/>
            <person name="van Wyk S."/>
            <person name="Wingfield M.J."/>
            <person name="Xiong C."/>
            <person name="Yue Q."/>
            <person name="Zhang X."/>
        </authorList>
    </citation>
    <scope>NUCLEOTIDE SEQUENCE [LARGE SCALE GENOMIC DNA]</scope>
    <source>
        <strain evidence="3 4">BP5796</strain>
    </source>
</reference>
<organism evidence="3 4">
    <name type="scientific">Coleophoma crateriformis</name>
    <dbReference type="NCBI Taxonomy" id="565419"/>
    <lineage>
        <taxon>Eukaryota</taxon>
        <taxon>Fungi</taxon>
        <taxon>Dikarya</taxon>
        <taxon>Ascomycota</taxon>
        <taxon>Pezizomycotina</taxon>
        <taxon>Leotiomycetes</taxon>
        <taxon>Helotiales</taxon>
        <taxon>Dermateaceae</taxon>
        <taxon>Coleophoma</taxon>
    </lineage>
</organism>
<keyword evidence="4" id="KW-1185">Reference proteome</keyword>
<dbReference type="Pfam" id="PF23189">
    <property type="entry name" value="UPF0261_C"/>
    <property type="match status" value="1"/>
</dbReference>
<dbReference type="AlphaFoldDB" id="A0A3D8Q3H2"/>
<proteinExistence type="predicted"/>
<dbReference type="EMBL" id="PDLN01000027">
    <property type="protein sequence ID" value="RDW56441.1"/>
    <property type="molecule type" value="Genomic_DNA"/>
</dbReference>
<sequence>MPHIILIGTLDTKLDEFLFIHQQLQELAGSSNSSNSSSSSATPLQTTIIDCGRTNTQHPAITITQHELLTRYGGPHTPDLGAQPRGETIKIMTACSTACVRALLQAGGVHGILSAGGSGGTSLVAAVMRDAAPLGLPKLLVSTVASGDTGPLVGETDIAMLYSVVDIAGTNRMLRSVLSNAAGAMLGMSTAYERRQLQQQRAGPQGPPTTHVGITMFGVTTPGVNRVVQQLTREHGAEVYVFHATGHGGKAMERMVRSGELDAVLDLTTTEIGDHLFGGNMSAGGERLAAALAAGIPNVISLGATDMVNFGARSTVPEAYRGRLLLEHNPVVTLMRTTKAECGAVGAFIAEQIRRHAKEPARVEVWLPRAGVSMLSTAGGAFADAEADATLFEALRRGLEGTGVRVVDDPRHINDEGFAVDIADRLMEIVAGTT</sequence>
<dbReference type="PANTHER" id="PTHR31862:SF1">
    <property type="entry name" value="UPF0261 DOMAIN PROTEIN (AFU_ORTHOLOGUE AFUA_1G10120)"/>
    <property type="match status" value="1"/>
</dbReference>
<name>A0A3D8Q3H2_9HELO</name>
<dbReference type="InterPro" id="IPR008322">
    <property type="entry name" value="UPF0261"/>
</dbReference>